<dbReference type="AlphaFoldDB" id="A0A3D3R2J7"/>
<reference evidence="4 5" key="1">
    <citation type="journal article" date="2018" name="Nat. Biotechnol.">
        <title>A standardized bacterial taxonomy based on genome phylogeny substantially revises the tree of life.</title>
        <authorList>
            <person name="Parks D.H."/>
            <person name="Chuvochina M."/>
            <person name="Waite D.W."/>
            <person name="Rinke C."/>
            <person name="Skarshewski A."/>
            <person name="Chaumeil P.A."/>
            <person name="Hugenholtz P."/>
        </authorList>
    </citation>
    <scope>NUCLEOTIDE SEQUENCE [LARGE SCALE GENOMIC DNA]</scope>
    <source>
        <strain evidence="4">UBA9375</strain>
    </source>
</reference>
<feature type="domain" description="TadE-like" evidence="3">
    <location>
        <begin position="28"/>
        <end position="70"/>
    </location>
</feature>
<evidence type="ECO:0000256" key="1">
    <source>
        <dbReference type="SAM" id="MobiDB-lite"/>
    </source>
</evidence>
<keyword evidence="2" id="KW-1133">Transmembrane helix</keyword>
<feature type="transmembrane region" description="Helical" evidence="2">
    <location>
        <begin position="30"/>
        <end position="57"/>
    </location>
</feature>
<accession>A0A3D3R2J7</accession>
<keyword evidence="2" id="KW-0472">Membrane</keyword>
<keyword evidence="2" id="KW-0812">Transmembrane</keyword>
<evidence type="ECO:0000256" key="2">
    <source>
        <dbReference type="SAM" id="Phobius"/>
    </source>
</evidence>
<proteinExistence type="predicted"/>
<protein>
    <recommendedName>
        <fullName evidence="3">TadE-like domain-containing protein</fullName>
    </recommendedName>
</protein>
<comment type="caution">
    <text evidence="4">The sequence shown here is derived from an EMBL/GenBank/DDBJ whole genome shotgun (WGS) entry which is preliminary data.</text>
</comment>
<feature type="compositionally biased region" description="Polar residues" evidence="1">
    <location>
        <begin position="1"/>
        <end position="12"/>
    </location>
</feature>
<gene>
    <name evidence="4" type="ORF">DIT97_07070</name>
</gene>
<organism evidence="4 5">
    <name type="scientific">Gimesia maris</name>
    <dbReference type="NCBI Taxonomy" id="122"/>
    <lineage>
        <taxon>Bacteria</taxon>
        <taxon>Pseudomonadati</taxon>
        <taxon>Planctomycetota</taxon>
        <taxon>Planctomycetia</taxon>
        <taxon>Planctomycetales</taxon>
        <taxon>Planctomycetaceae</taxon>
        <taxon>Gimesia</taxon>
    </lineage>
</organism>
<feature type="region of interest" description="Disordered" evidence="1">
    <location>
        <begin position="1"/>
        <end position="22"/>
    </location>
</feature>
<dbReference type="EMBL" id="DQAY01000045">
    <property type="protein sequence ID" value="HCO22816.1"/>
    <property type="molecule type" value="Genomic_DNA"/>
</dbReference>
<evidence type="ECO:0000259" key="3">
    <source>
        <dbReference type="Pfam" id="PF07811"/>
    </source>
</evidence>
<dbReference type="InterPro" id="IPR012495">
    <property type="entry name" value="TadE-like_dom"/>
</dbReference>
<dbReference type="Proteomes" id="UP000263642">
    <property type="component" value="Unassembled WGS sequence"/>
</dbReference>
<name>A0A3D3R2J7_9PLAN</name>
<dbReference type="Pfam" id="PF07811">
    <property type="entry name" value="TadE"/>
    <property type="match status" value="1"/>
</dbReference>
<evidence type="ECO:0000313" key="4">
    <source>
        <dbReference type="EMBL" id="HCO22816.1"/>
    </source>
</evidence>
<evidence type="ECO:0000313" key="5">
    <source>
        <dbReference type="Proteomes" id="UP000263642"/>
    </source>
</evidence>
<sequence>MQISRSQSLSNCRNRRFTSKAGNGGRSGSVLLEFILAFPIILIISLAVIQFGFFALLQQTVTIATIEGSRKAAQVGSTTDSVGNLIQQYVALNSLDLQVVSPATSNTGNVLVTIETGPAPVTTVTIGNSDIPCTPVGPAPGIGEVKVTVCTNLTDSNGTSPIPNLLSTFGFTLSGKQLEISAMTGLE</sequence>